<protein>
    <submittedName>
        <fullName evidence="1">HAD-hyrolase-like</fullName>
    </submittedName>
</protein>
<accession>A0A1G8AGS8</accession>
<dbReference type="InterPro" id="IPR036412">
    <property type="entry name" value="HAD-like_sf"/>
</dbReference>
<reference evidence="1 2" key="1">
    <citation type="submission" date="2016-10" db="EMBL/GenBank/DDBJ databases">
        <authorList>
            <person name="de Groot N.N."/>
        </authorList>
    </citation>
    <scope>NUCLEOTIDE SEQUENCE [LARGE SCALE GENOMIC DNA]</scope>
    <source>
        <strain evidence="1 2">CPCC 201354</strain>
    </source>
</reference>
<keyword evidence="2" id="KW-1185">Reference proteome</keyword>
<gene>
    <name evidence="1" type="ORF">SAMN05421505_112151</name>
</gene>
<dbReference type="OrthoDB" id="9810501at2"/>
<organism evidence="1 2">
    <name type="scientific">Sinosporangium album</name>
    <dbReference type="NCBI Taxonomy" id="504805"/>
    <lineage>
        <taxon>Bacteria</taxon>
        <taxon>Bacillati</taxon>
        <taxon>Actinomycetota</taxon>
        <taxon>Actinomycetes</taxon>
        <taxon>Streptosporangiales</taxon>
        <taxon>Streptosporangiaceae</taxon>
        <taxon>Sinosporangium</taxon>
    </lineage>
</organism>
<evidence type="ECO:0000313" key="2">
    <source>
        <dbReference type="Proteomes" id="UP000198923"/>
    </source>
</evidence>
<evidence type="ECO:0000313" key="1">
    <source>
        <dbReference type="EMBL" id="SDH20101.1"/>
    </source>
</evidence>
<proteinExistence type="predicted"/>
<dbReference type="RefSeq" id="WP_093171059.1">
    <property type="nucleotide sequence ID" value="NZ_FNCN01000012.1"/>
</dbReference>
<dbReference type="InterPro" id="IPR023214">
    <property type="entry name" value="HAD_sf"/>
</dbReference>
<dbReference type="STRING" id="504805.SAMN05421505_112151"/>
<dbReference type="Gene3D" id="3.40.50.1000">
    <property type="entry name" value="HAD superfamily/HAD-like"/>
    <property type="match status" value="1"/>
</dbReference>
<dbReference type="SUPFAM" id="SSF56784">
    <property type="entry name" value="HAD-like"/>
    <property type="match status" value="1"/>
</dbReference>
<dbReference type="AlphaFoldDB" id="A0A1G8AGS8"/>
<sequence length="61" mass="6752">MVPPPPSRDACTAKPDPEFFKVAEVVPFVPEKTLYVRDRLDNDVRSVAAAGMRTALIRRGP</sequence>
<name>A0A1G8AGS8_9ACTN</name>
<dbReference type="Proteomes" id="UP000198923">
    <property type="component" value="Unassembled WGS sequence"/>
</dbReference>
<dbReference type="EMBL" id="FNCN01000012">
    <property type="protein sequence ID" value="SDH20101.1"/>
    <property type="molecule type" value="Genomic_DNA"/>
</dbReference>
<dbReference type="Pfam" id="PF13242">
    <property type="entry name" value="Hydrolase_like"/>
    <property type="match status" value="1"/>
</dbReference>